<sequence>MSYPQLPIIFKDDICDILNVSSEMFDMLAEKSDTSLSEEDFYKKLIDDMIDSTIQPVLLPSETLEKTDSVGNPSKTGKRTIDLHKYTKRGARQTARRMLLLSNRSIPNVFKFNVGRGKHSPDGIQSIPDQIVEVAEELNMPKPQVHSRNQGYLNIYLPTQVNPS</sequence>
<comment type="caution">
    <text evidence="1">The sequence shown here is derived from an EMBL/GenBank/DDBJ whole genome shotgun (WGS) entry which is preliminary data.</text>
</comment>
<dbReference type="VEuPathDB" id="TrichDB:TRFO_42691"/>
<evidence type="ECO:0000313" key="2">
    <source>
        <dbReference type="Proteomes" id="UP000179807"/>
    </source>
</evidence>
<protein>
    <submittedName>
        <fullName evidence="1">Uncharacterized protein</fullName>
    </submittedName>
</protein>
<dbReference type="RefSeq" id="XP_068368277.1">
    <property type="nucleotide sequence ID" value="XM_068514438.1"/>
</dbReference>
<dbReference type="SUPFAM" id="SSF160443">
    <property type="entry name" value="SMR domain-like"/>
    <property type="match status" value="1"/>
</dbReference>
<dbReference type="Proteomes" id="UP000179807">
    <property type="component" value="Unassembled WGS sequence"/>
</dbReference>
<evidence type="ECO:0000313" key="1">
    <source>
        <dbReference type="EMBL" id="OHT15141.1"/>
    </source>
</evidence>
<dbReference type="Gene3D" id="3.30.1370.110">
    <property type="match status" value="1"/>
</dbReference>
<name>A0A1J4KZW8_9EUKA</name>
<dbReference type="EMBL" id="MLAK01000267">
    <property type="protein sequence ID" value="OHT15141.1"/>
    <property type="molecule type" value="Genomic_DNA"/>
</dbReference>
<organism evidence="1 2">
    <name type="scientific">Tritrichomonas foetus</name>
    <dbReference type="NCBI Taxonomy" id="1144522"/>
    <lineage>
        <taxon>Eukaryota</taxon>
        <taxon>Metamonada</taxon>
        <taxon>Parabasalia</taxon>
        <taxon>Tritrichomonadida</taxon>
        <taxon>Tritrichomonadidae</taxon>
        <taxon>Tritrichomonas</taxon>
    </lineage>
</organism>
<proteinExistence type="predicted"/>
<gene>
    <name evidence="1" type="ORF">TRFO_42691</name>
</gene>
<reference evidence="1" key="1">
    <citation type="submission" date="2016-10" db="EMBL/GenBank/DDBJ databases">
        <authorList>
            <person name="Benchimol M."/>
            <person name="Almeida L.G."/>
            <person name="Vasconcelos A.T."/>
            <person name="Perreira-Neves A."/>
            <person name="Rosa I.A."/>
            <person name="Tasca T."/>
            <person name="Bogo M.R."/>
            <person name="de Souza W."/>
        </authorList>
    </citation>
    <scope>NUCLEOTIDE SEQUENCE [LARGE SCALE GENOMIC DNA]</scope>
    <source>
        <strain evidence="1">K</strain>
    </source>
</reference>
<dbReference type="AlphaFoldDB" id="A0A1J4KZW8"/>
<keyword evidence="2" id="KW-1185">Reference proteome</keyword>
<accession>A0A1J4KZW8</accession>
<dbReference type="InterPro" id="IPR036063">
    <property type="entry name" value="Smr_dom_sf"/>
</dbReference>
<dbReference type="GeneID" id="94849142"/>